<dbReference type="Pfam" id="PF10973">
    <property type="entry name" value="DUF2799"/>
    <property type="match status" value="1"/>
</dbReference>
<proteinExistence type="predicted"/>
<accession>A0A4Q9EXG0</accession>
<dbReference type="InterPro" id="IPR021242">
    <property type="entry name" value="DUF2799"/>
</dbReference>
<protein>
    <submittedName>
        <fullName evidence="1">DUF2799 domain-containing protein</fullName>
    </submittedName>
</protein>
<dbReference type="Proteomes" id="UP000293380">
    <property type="component" value="Unassembled WGS sequence"/>
</dbReference>
<sequence length="121" mass="13467">MQGEMMNKYLLISCLVLSSCTQYPGRIDKGSVWFNAGFDDASSGKIVRDNDALTEWYGNPEVDRAAYLDGYNQGAHRLCQGSVIEQWGAQGKPFPASCDSAVNIAELRLKWQQGLNKTFPR</sequence>
<dbReference type="EMBL" id="SITD01000022">
    <property type="protein sequence ID" value="TBM32313.1"/>
    <property type="molecule type" value="Genomic_DNA"/>
</dbReference>
<evidence type="ECO:0000313" key="2">
    <source>
        <dbReference type="Proteomes" id="UP000293380"/>
    </source>
</evidence>
<name>A0A4Q9EXG0_9GAMM</name>
<comment type="caution">
    <text evidence="1">The sequence shown here is derived from an EMBL/GenBank/DDBJ whole genome shotgun (WGS) entry which is preliminary data.</text>
</comment>
<dbReference type="AlphaFoldDB" id="A0A4Q9EXG0"/>
<evidence type="ECO:0000313" key="1">
    <source>
        <dbReference type="EMBL" id="TBM32313.1"/>
    </source>
</evidence>
<reference evidence="1 2" key="1">
    <citation type="submission" date="2019-02" db="EMBL/GenBank/DDBJ databases">
        <title>Comparative genomic analysis of the Hafnia genus genomes.</title>
        <authorList>
            <person name="Zhiqiu Y."/>
            <person name="Chao Y."/>
            <person name="Yuhui D."/>
            <person name="Di H."/>
            <person name="Bin L."/>
        </authorList>
    </citation>
    <scope>NUCLEOTIDE SEQUENCE [LARGE SCALE GENOMIC DNA]</scope>
    <source>
        <strain evidence="1 2">PCM_1194</strain>
    </source>
</reference>
<gene>
    <name evidence="1" type="ORF">EYY89_01490</name>
</gene>
<organism evidence="1 2">
    <name type="scientific">Hafnia paralvei</name>
    <dbReference type="NCBI Taxonomy" id="546367"/>
    <lineage>
        <taxon>Bacteria</taxon>
        <taxon>Pseudomonadati</taxon>
        <taxon>Pseudomonadota</taxon>
        <taxon>Gammaproteobacteria</taxon>
        <taxon>Enterobacterales</taxon>
        <taxon>Hafniaceae</taxon>
        <taxon>Hafnia</taxon>
    </lineage>
</organism>